<dbReference type="AlphaFoldDB" id="A0A1B8HP52"/>
<protein>
    <submittedName>
        <fullName evidence="1">Uncharacterized protein</fullName>
    </submittedName>
</protein>
<comment type="caution">
    <text evidence="1">The sequence shown here is derived from an EMBL/GenBank/DDBJ whole genome shotgun (WGS) entry which is preliminary data.</text>
</comment>
<reference evidence="1 2" key="1">
    <citation type="submission" date="2016-06" db="EMBL/GenBank/DDBJ databases">
        <authorList>
            <person name="Kjaerup R.B."/>
            <person name="Dalgaard T.S."/>
            <person name="Juul-Madsen H.R."/>
        </authorList>
    </citation>
    <scope>NUCLEOTIDE SEQUENCE [LARGE SCALE GENOMIC DNA]</scope>
    <source>
        <strain evidence="1 2">GCSL-Mp3</strain>
    </source>
</reference>
<gene>
    <name evidence="1" type="ORF">AYY17_00430</name>
</gene>
<evidence type="ECO:0000313" key="2">
    <source>
        <dbReference type="Proteomes" id="UP000092247"/>
    </source>
</evidence>
<sequence>MADSLTTNMKKINLLKYLSISIVVLVGCKDENNELTPDNLTKAIDKYYQNFCIVPSPAPHNGAKPFPVQVKKGPSGLFISEKETETNFKNDIKSFDAFKSVGLLDKEGMTNSEGEITGYRYAPTLEGKKYLQNDSSLYICAGNYQVTNIVKINPPIENAFKEVEVTFTYNAINISPWVNNKVIKETFPLLQQQLSPKEENTKMVRLRNDVWVVIN</sequence>
<dbReference type="EMBL" id="LZEX01000001">
    <property type="protein sequence ID" value="OBU11259.1"/>
    <property type="molecule type" value="Genomic_DNA"/>
</dbReference>
<accession>A0A1B8HP52</accession>
<name>A0A1B8HP52_9GAMM</name>
<proteinExistence type="predicted"/>
<organism evidence="1 2">
    <name type="scientific">Morganella psychrotolerans</name>
    <dbReference type="NCBI Taxonomy" id="368603"/>
    <lineage>
        <taxon>Bacteria</taxon>
        <taxon>Pseudomonadati</taxon>
        <taxon>Pseudomonadota</taxon>
        <taxon>Gammaproteobacteria</taxon>
        <taxon>Enterobacterales</taxon>
        <taxon>Morganellaceae</taxon>
        <taxon>Morganella</taxon>
    </lineage>
</organism>
<dbReference type="Proteomes" id="UP000092247">
    <property type="component" value="Unassembled WGS sequence"/>
</dbReference>
<evidence type="ECO:0000313" key="1">
    <source>
        <dbReference type="EMBL" id="OBU11259.1"/>
    </source>
</evidence>